<keyword evidence="2" id="KW-0723">Serine/threonine-protein kinase</keyword>
<keyword evidence="7 13" id="KW-0547">Nucleotide-binding</keyword>
<dbReference type="InterPro" id="IPR000719">
    <property type="entry name" value="Prot_kinase_dom"/>
</dbReference>
<dbReference type="CDD" id="cd23509">
    <property type="entry name" value="Gnk2-like"/>
    <property type="match status" value="2"/>
</dbReference>
<dbReference type="InterPro" id="IPR011009">
    <property type="entry name" value="Kinase-like_dom_sf"/>
</dbReference>
<keyword evidence="10 14" id="KW-1133">Transmembrane helix</keyword>
<evidence type="ECO:0000256" key="13">
    <source>
        <dbReference type="PROSITE-ProRule" id="PRU10141"/>
    </source>
</evidence>
<keyword evidence="12" id="KW-0325">Glycoprotein</keyword>
<dbReference type="PROSITE" id="PS00107">
    <property type="entry name" value="PROTEIN_KINASE_ATP"/>
    <property type="match status" value="1"/>
</dbReference>
<dbReference type="Gramene" id="LPERR07G15030.2">
    <property type="protein sequence ID" value="LPERR07G15030.2"/>
    <property type="gene ID" value="LPERR07G15030"/>
</dbReference>
<name>A0A0D9WZY5_9ORYZ</name>
<evidence type="ECO:0000256" key="14">
    <source>
        <dbReference type="SAM" id="Phobius"/>
    </source>
</evidence>
<evidence type="ECO:0000256" key="3">
    <source>
        <dbReference type="ARBA" id="ARBA00022679"/>
    </source>
</evidence>
<dbReference type="PROSITE" id="PS50011">
    <property type="entry name" value="PROTEIN_KINASE_DOM"/>
    <property type="match status" value="1"/>
</dbReference>
<dbReference type="FunFam" id="1.10.510.10:FF:000590">
    <property type="entry name" value="PR5-like receptor kinase"/>
    <property type="match status" value="1"/>
</dbReference>
<dbReference type="EnsemblPlants" id="LPERR07G15030.2">
    <property type="protein sequence ID" value="LPERR07G15030.2"/>
    <property type="gene ID" value="LPERR07G15030"/>
</dbReference>
<evidence type="ECO:0000313" key="17">
    <source>
        <dbReference type="EnsemblPlants" id="LPERR07G15030.2"/>
    </source>
</evidence>
<dbReference type="Gene3D" id="3.30.200.20">
    <property type="entry name" value="Phosphorylase Kinase, domain 1"/>
    <property type="match status" value="1"/>
</dbReference>
<evidence type="ECO:0000256" key="4">
    <source>
        <dbReference type="ARBA" id="ARBA00022692"/>
    </source>
</evidence>
<evidence type="ECO:0000256" key="9">
    <source>
        <dbReference type="ARBA" id="ARBA00022840"/>
    </source>
</evidence>
<keyword evidence="4 14" id="KW-0812">Transmembrane</keyword>
<evidence type="ECO:0000259" key="16">
    <source>
        <dbReference type="PROSITE" id="PS51473"/>
    </source>
</evidence>
<reference evidence="17 18" key="1">
    <citation type="submission" date="2012-08" db="EMBL/GenBank/DDBJ databases">
        <title>Oryza genome evolution.</title>
        <authorList>
            <person name="Wing R.A."/>
        </authorList>
    </citation>
    <scope>NUCLEOTIDE SEQUENCE</scope>
</reference>
<dbReference type="Pfam" id="PF00069">
    <property type="entry name" value="Pkinase"/>
    <property type="match status" value="1"/>
</dbReference>
<evidence type="ECO:0000256" key="8">
    <source>
        <dbReference type="ARBA" id="ARBA00022777"/>
    </source>
</evidence>
<evidence type="ECO:0000256" key="10">
    <source>
        <dbReference type="ARBA" id="ARBA00022989"/>
    </source>
</evidence>
<sequence length="565" mass="62285">MDGKSCSATVYGLLLCRGDVSASDCYDCGTRVFQDVGGFCNRTRDASLVYNQCYAQFPDNDFLAFTNNSGGMVIQLRSGTSISTGADVAAYDRAVIELLNATVRHAVGNPNRRLFATGQRRGADPGFRNIYSMAQCSPDLSPAQCRRCHDDLLGRWWKMFPVNGEGARVAGPRCYLRSELGPFYTGDPMVLLLADGLTPAPAPAPPDGVVATTGGKNNSARKILVIILPIVAVAIVAAVSLCIWNMCRKNRSAKSEQFNGLATDNFHENKKLGEGGFGSVYKGLLSGQEVAVKRMSKGSKQGLEELKNELVLVAKLHHRNLVRLVGFCLEKGEKLLVYEYMPNKSLDTILFGIDHRSRIIEGIARGLQYLHQDYRKKIVHRDMKASTILLDGDMNPKIGDFGLARLFAQDQTREITSHIARTFGYMSPEYVMRGHYSMKSDVFSFGILVIEIVTCQRRNSGPNLSEQNDEDILSIVWRHWEDGTTADIIDHSLGRNYPEAEVLRCVNIGLLCVQQNPVDRPTMADVMVLLSTDTTSSLPAPAPMPTYLIDGTSGYSQTTEQWSGR</sequence>
<evidence type="ECO:0000256" key="12">
    <source>
        <dbReference type="ARBA" id="ARBA00023180"/>
    </source>
</evidence>
<dbReference type="Gene3D" id="3.30.430.20">
    <property type="entry name" value="Gnk2 domain, C-X8-C-X2-C motif"/>
    <property type="match status" value="2"/>
</dbReference>
<dbReference type="AlphaFoldDB" id="A0A0D9WZY5"/>
<keyword evidence="5" id="KW-0732">Signal</keyword>
<dbReference type="FunFam" id="3.30.430.20:FF:000002">
    <property type="entry name" value="Cysteine-rich receptor-like protein kinase 10"/>
    <property type="match status" value="1"/>
</dbReference>
<dbReference type="FunFam" id="3.30.200.20:FF:000466">
    <property type="entry name" value="Putative LRR receptor-like serine/threonine-protein kinase"/>
    <property type="match status" value="1"/>
</dbReference>
<evidence type="ECO:0000259" key="15">
    <source>
        <dbReference type="PROSITE" id="PS50011"/>
    </source>
</evidence>
<dbReference type="Proteomes" id="UP000032180">
    <property type="component" value="Chromosome 7"/>
</dbReference>
<dbReference type="SUPFAM" id="SSF56112">
    <property type="entry name" value="Protein kinase-like (PK-like)"/>
    <property type="match status" value="1"/>
</dbReference>
<evidence type="ECO:0000313" key="18">
    <source>
        <dbReference type="Proteomes" id="UP000032180"/>
    </source>
</evidence>
<dbReference type="InterPro" id="IPR002902">
    <property type="entry name" value="GNK2"/>
</dbReference>
<dbReference type="InterPro" id="IPR038408">
    <property type="entry name" value="GNK2_sf"/>
</dbReference>
<evidence type="ECO:0000256" key="11">
    <source>
        <dbReference type="ARBA" id="ARBA00023136"/>
    </source>
</evidence>
<evidence type="ECO:0000256" key="5">
    <source>
        <dbReference type="ARBA" id="ARBA00022729"/>
    </source>
</evidence>
<feature type="domain" description="Gnk2-homologous" evidence="16">
    <location>
        <begin position="1"/>
        <end position="62"/>
    </location>
</feature>
<dbReference type="InterPro" id="IPR017441">
    <property type="entry name" value="Protein_kinase_ATP_BS"/>
</dbReference>
<comment type="subcellular location">
    <subcellularLocation>
        <location evidence="1">Membrane</location>
        <topology evidence="1">Single-pass type I membrane protein</topology>
    </subcellularLocation>
</comment>
<feature type="domain" description="Protein kinase" evidence="15">
    <location>
        <begin position="266"/>
        <end position="538"/>
    </location>
</feature>
<dbReference type="eggNOG" id="ENOG502QWDY">
    <property type="taxonomic scope" value="Eukaryota"/>
</dbReference>
<protein>
    <recommendedName>
        <fullName evidence="19">Protein kinase domain-containing protein</fullName>
    </recommendedName>
</protein>
<evidence type="ECO:0000256" key="1">
    <source>
        <dbReference type="ARBA" id="ARBA00004479"/>
    </source>
</evidence>
<keyword evidence="3" id="KW-0808">Transferase</keyword>
<dbReference type="PROSITE" id="PS51473">
    <property type="entry name" value="GNK2"/>
    <property type="match status" value="2"/>
</dbReference>
<accession>A0A0D9WZY5</accession>
<feature type="binding site" evidence="13">
    <location>
        <position position="293"/>
    </location>
    <ligand>
        <name>ATP</name>
        <dbReference type="ChEBI" id="CHEBI:30616"/>
    </ligand>
</feature>
<organism evidence="17 18">
    <name type="scientific">Leersia perrieri</name>
    <dbReference type="NCBI Taxonomy" id="77586"/>
    <lineage>
        <taxon>Eukaryota</taxon>
        <taxon>Viridiplantae</taxon>
        <taxon>Streptophyta</taxon>
        <taxon>Embryophyta</taxon>
        <taxon>Tracheophyta</taxon>
        <taxon>Spermatophyta</taxon>
        <taxon>Magnoliopsida</taxon>
        <taxon>Liliopsida</taxon>
        <taxon>Poales</taxon>
        <taxon>Poaceae</taxon>
        <taxon>BOP clade</taxon>
        <taxon>Oryzoideae</taxon>
        <taxon>Oryzeae</taxon>
        <taxon>Oryzinae</taxon>
        <taxon>Leersia</taxon>
    </lineage>
</organism>
<reference evidence="18" key="2">
    <citation type="submission" date="2013-12" db="EMBL/GenBank/DDBJ databases">
        <authorList>
            <person name="Yu Y."/>
            <person name="Lee S."/>
            <person name="de Baynast K."/>
            <person name="Wissotski M."/>
            <person name="Liu L."/>
            <person name="Talag J."/>
            <person name="Goicoechea J."/>
            <person name="Angelova A."/>
            <person name="Jetty R."/>
            <person name="Kudrna D."/>
            <person name="Golser W."/>
            <person name="Rivera L."/>
            <person name="Zhang J."/>
            <person name="Wing R."/>
        </authorList>
    </citation>
    <scope>NUCLEOTIDE SEQUENCE</scope>
</reference>
<evidence type="ECO:0000256" key="6">
    <source>
        <dbReference type="ARBA" id="ARBA00022737"/>
    </source>
</evidence>
<dbReference type="PANTHER" id="PTHR27002:SF428">
    <property type="entry name" value="OS07G0541900 PROTEIN"/>
    <property type="match status" value="1"/>
</dbReference>
<evidence type="ECO:0000256" key="7">
    <source>
        <dbReference type="ARBA" id="ARBA00022741"/>
    </source>
</evidence>
<feature type="domain" description="Gnk2-homologous" evidence="16">
    <location>
        <begin position="73"/>
        <end position="183"/>
    </location>
</feature>
<keyword evidence="8" id="KW-0418">Kinase</keyword>
<dbReference type="Pfam" id="PF01657">
    <property type="entry name" value="Stress-antifung"/>
    <property type="match status" value="2"/>
</dbReference>
<proteinExistence type="predicted"/>
<reference evidence="17" key="3">
    <citation type="submission" date="2015-04" db="UniProtKB">
        <authorList>
            <consortium name="EnsemblPlants"/>
        </authorList>
    </citation>
    <scope>IDENTIFICATION</scope>
</reference>
<dbReference type="STRING" id="77586.A0A0D9WZY5"/>
<keyword evidence="18" id="KW-1185">Reference proteome</keyword>
<evidence type="ECO:0000256" key="2">
    <source>
        <dbReference type="ARBA" id="ARBA00022527"/>
    </source>
</evidence>
<dbReference type="GO" id="GO:0005524">
    <property type="term" value="F:ATP binding"/>
    <property type="evidence" value="ECO:0007669"/>
    <property type="project" value="UniProtKB-UniRule"/>
</dbReference>
<evidence type="ECO:0008006" key="19">
    <source>
        <dbReference type="Google" id="ProtNLM"/>
    </source>
</evidence>
<dbReference type="PANTHER" id="PTHR27002">
    <property type="entry name" value="RECEPTOR-LIKE SERINE/THREONINE-PROTEIN KINASE SD1-8"/>
    <property type="match status" value="1"/>
</dbReference>
<feature type="transmembrane region" description="Helical" evidence="14">
    <location>
        <begin position="223"/>
        <end position="244"/>
    </location>
</feature>
<keyword evidence="6" id="KW-0677">Repeat</keyword>
<dbReference type="Gene3D" id="1.10.510.10">
    <property type="entry name" value="Transferase(Phosphotransferase) domain 1"/>
    <property type="match status" value="1"/>
</dbReference>
<dbReference type="GO" id="GO:0004674">
    <property type="term" value="F:protein serine/threonine kinase activity"/>
    <property type="evidence" value="ECO:0007669"/>
    <property type="project" value="UniProtKB-KW"/>
</dbReference>
<keyword evidence="11 14" id="KW-0472">Membrane</keyword>
<dbReference type="GO" id="GO:0005886">
    <property type="term" value="C:plasma membrane"/>
    <property type="evidence" value="ECO:0007669"/>
    <property type="project" value="TreeGrafter"/>
</dbReference>
<keyword evidence="9 13" id="KW-0067">ATP-binding</keyword>